<keyword evidence="3" id="KW-1185">Reference proteome</keyword>
<reference evidence="2 3" key="1">
    <citation type="submission" date="2020-04" db="EMBL/GenBank/DDBJ databases">
        <title>MicrobeNet Type strains.</title>
        <authorList>
            <person name="Nicholson A.C."/>
        </authorList>
    </citation>
    <scope>NUCLEOTIDE SEQUENCE [LARGE SCALE GENOMIC DNA]</scope>
    <source>
        <strain evidence="2 3">ATCC BAA-788</strain>
    </source>
</reference>
<organism evidence="2 3">
    <name type="scientific">Cellulomonas denverensis</name>
    <dbReference type="NCBI Taxonomy" id="264297"/>
    <lineage>
        <taxon>Bacteria</taxon>
        <taxon>Bacillati</taxon>
        <taxon>Actinomycetota</taxon>
        <taxon>Actinomycetes</taxon>
        <taxon>Micrococcales</taxon>
        <taxon>Cellulomonadaceae</taxon>
        <taxon>Cellulomonas</taxon>
    </lineage>
</organism>
<proteinExistence type="predicted"/>
<accession>A0A7X6QY96</accession>
<dbReference type="EMBL" id="JAAXOX010000002">
    <property type="protein sequence ID" value="NKY21910.1"/>
    <property type="molecule type" value="Genomic_DNA"/>
</dbReference>
<sequence>MIWWLLWTVLVLATMVGAFFLGRDLWRKGRALLAELDRAAQVMGELAEATGRLAEEAREAERAALAAAQALPTREAARAQWRANRERIAERKEARRLRDEETRRRWRALSR</sequence>
<evidence type="ECO:0000256" key="1">
    <source>
        <dbReference type="SAM" id="MobiDB-lite"/>
    </source>
</evidence>
<protein>
    <submittedName>
        <fullName evidence="2">Uncharacterized protein</fullName>
    </submittedName>
</protein>
<evidence type="ECO:0000313" key="2">
    <source>
        <dbReference type="EMBL" id="NKY21910.1"/>
    </source>
</evidence>
<dbReference type="RefSeq" id="WP_168629036.1">
    <property type="nucleotide sequence ID" value="NZ_BONL01000002.1"/>
</dbReference>
<dbReference type="Proteomes" id="UP000581206">
    <property type="component" value="Unassembled WGS sequence"/>
</dbReference>
<feature type="region of interest" description="Disordered" evidence="1">
    <location>
        <begin position="92"/>
        <end position="111"/>
    </location>
</feature>
<dbReference type="AlphaFoldDB" id="A0A7X6QY96"/>
<feature type="compositionally biased region" description="Basic and acidic residues" evidence="1">
    <location>
        <begin position="92"/>
        <end position="103"/>
    </location>
</feature>
<gene>
    <name evidence="2" type="ORF">HGA03_04450</name>
</gene>
<comment type="caution">
    <text evidence="2">The sequence shown here is derived from an EMBL/GenBank/DDBJ whole genome shotgun (WGS) entry which is preliminary data.</text>
</comment>
<name>A0A7X6QY96_9CELL</name>
<evidence type="ECO:0000313" key="3">
    <source>
        <dbReference type="Proteomes" id="UP000581206"/>
    </source>
</evidence>